<sequence length="1537" mass="164154">MRDELDAIDWAALEHAYGRADDVPQLLLDLRSDDPVTRERARYWLGGTIVHQGTLYSATAPAVPFVARLARDRSTPDRAWIVTYLPRLAVSDPDAWIATGFDVTSPRWGSYFDGDEGATFRAAYDAVDREIPTLIALLGDDDAGVRAAVPYAIAWFAPRARDVREACLAALALEQDATVRASLLQCAALQDRYLAERVCLPRLDDAISSSDERVALVAAHARIAHYDDGPSASSAIERIAAIVARGLDLRAWAGLPWRGGDLGVLAIDALGAAKGTRDRRVEGSLFAIVERPADELSDETATSLARRALRPLYWMVTDHAPPDGGWTASTIPPRLRRFATAIVTRPFLAEPALFDALPGDGLPGDLDVLRERLGIARPSGALDVEVIVGGVVTPARALAKVLTGGGGATTLLGGFGGMKVSMTPGPGAPASPEESRARDAAIDALAALGRRAIPVAFALAAEEGVPFAPLRALIDRAVPHEPAGALEEARVLAARHAEVGPPRRTTKQGTQIGFPALVVALTAARHAATMLAQEPPPELDAIARAAIPSDAFWPELVAYLDVVPAERRQRFLLAHAERAWKLGWRGYDFPHAPRDLLLARALGWLEPAQLATYVASIAPLDVLPHLRGPRAAPLLAALVPRIATSIDEQSRWRKDDLDAEIDRHAEALAALGHSVAPVLSRAIGDRSLPRRDVFERALVLLPSRSQVASALRDAAVSSLDERGLMPLGEARALLEGTSVYERGDDETIDGKSVLCSDRVWAALLSLESAEEFVRTAKRIELRFHVRGRENTALVERYGDGVLPWLESRLERGVMRNVPWCVVPSLLAIARPRALEIALRTEVVDPRVSERDGPAPRPAPFALARAWIAAQREGYATLAFLAASGNRRAEALLREEWSRIGPAVREAVETALGTTDALALARRLRLPDTRLPAPVEAVLAEVAPEPIARGPVFGIATLDEAAARFDLPLWDNANYTTGAMRVTGYASPEGDALVIESIVCWPGAGEWVARSTRAFGAGARGARLASDALVPASDLDPIEIDSGTRVDGASSMLVLSGERDESGASIESAPWASRMVPIPMPPEHHVVAVDGTDVHVTNRLPRRFADADLAELRRVTPHEGILLQLCEHHRPLLFASDAKLRETAGIPRGARRLFAFDDVRWPAAGERASTSLDLVAICEALRTRRAIRRLPGPPSGGAAPWIASAARLRSFAGGDAWPEGDDPVDRAPIERGPGVTPYASLLLERGWPHGVQLLHDAAHHAPGASRATAAHVIDAVGPVLRVHWPRGAATMLVRAAGAVEDRWSSNDLGIARALEDERAMHPAEARACVRRFVAHSERVAPHAAADVVLLAEALVGGAAVVDGMVQGLAALGAWEDDRPALAAAVRELGFVLRRMPRSGAERDVAWARARLASLGQGGGPNDVGRALDLVLHGASGAARSARSQADWVHAVDDVARARAAILDPRTPRSGPDAQLLALAGDALLDVWMADVDVVEDATFLATTLAMFGGARATAALRALAVARPETGPIVAQALAERG</sequence>
<dbReference type="InterPro" id="IPR016024">
    <property type="entry name" value="ARM-type_fold"/>
</dbReference>
<evidence type="ECO:0000313" key="2">
    <source>
        <dbReference type="Proteomes" id="UP000034883"/>
    </source>
</evidence>
<name>A0A0F6YGL3_9BACT</name>
<protein>
    <submittedName>
        <fullName evidence="1">Uncharacterized protein</fullName>
    </submittedName>
</protein>
<organism evidence="1 2">
    <name type="scientific">Sandaracinus amylolyticus</name>
    <dbReference type="NCBI Taxonomy" id="927083"/>
    <lineage>
        <taxon>Bacteria</taxon>
        <taxon>Pseudomonadati</taxon>
        <taxon>Myxococcota</taxon>
        <taxon>Polyangia</taxon>
        <taxon>Polyangiales</taxon>
        <taxon>Sandaracinaceae</taxon>
        <taxon>Sandaracinus</taxon>
    </lineage>
</organism>
<dbReference type="SUPFAM" id="SSF48371">
    <property type="entry name" value="ARM repeat"/>
    <property type="match status" value="1"/>
</dbReference>
<evidence type="ECO:0000313" key="1">
    <source>
        <dbReference type="EMBL" id="AKF02988.1"/>
    </source>
</evidence>
<dbReference type="EMBL" id="CP011125">
    <property type="protein sequence ID" value="AKF02988.1"/>
    <property type="molecule type" value="Genomic_DNA"/>
</dbReference>
<dbReference type="RefSeq" id="WP_053230470.1">
    <property type="nucleotide sequence ID" value="NZ_CP011125.1"/>
</dbReference>
<dbReference type="STRING" id="927083.DB32_000136"/>
<keyword evidence="2" id="KW-1185">Reference proteome</keyword>
<dbReference type="Proteomes" id="UP000034883">
    <property type="component" value="Chromosome"/>
</dbReference>
<dbReference type="OrthoDB" id="5524201at2"/>
<proteinExistence type="predicted"/>
<dbReference type="KEGG" id="samy:DB32_000136"/>
<gene>
    <name evidence="1" type="ORF">DB32_000136</name>
</gene>
<reference evidence="1 2" key="1">
    <citation type="submission" date="2015-03" db="EMBL/GenBank/DDBJ databases">
        <title>Genome assembly of Sandaracinus amylolyticus DSM 53668.</title>
        <authorList>
            <person name="Sharma G."/>
            <person name="Subramanian S."/>
        </authorList>
    </citation>
    <scope>NUCLEOTIDE SEQUENCE [LARGE SCALE GENOMIC DNA]</scope>
    <source>
        <strain evidence="1 2">DSM 53668</strain>
    </source>
</reference>
<accession>A0A0F6YGL3</accession>